<feature type="compositionally biased region" description="Low complexity" evidence="1">
    <location>
        <begin position="156"/>
        <end position="174"/>
    </location>
</feature>
<evidence type="ECO:0000256" key="2">
    <source>
        <dbReference type="SAM" id="Phobius"/>
    </source>
</evidence>
<proteinExistence type="predicted"/>
<dbReference type="AlphaFoldDB" id="A0A0C2N765"/>
<feature type="compositionally biased region" description="Low complexity" evidence="1">
    <location>
        <begin position="211"/>
        <end position="223"/>
    </location>
</feature>
<name>A0A0C2N765_THEKT</name>
<evidence type="ECO:0000256" key="1">
    <source>
        <dbReference type="SAM" id="MobiDB-lite"/>
    </source>
</evidence>
<keyword evidence="2" id="KW-1133">Transmembrane helix</keyword>
<feature type="region of interest" description="Disordered" evidence="1">
    <location>
        <begin position="146"/>
        <end position="223"/>
    </location>
</feature>
<keyword evidence="2" id="KW-0472">Membrane</keyword>
<dbReference type="EMBL" id="JWZT01002304">
    <property type="protein sequence ID" value="KII69737.1"/>
    <property type="molecule type" value="Genomic_DNA"/>
</dbReference>
<comment type="caution">
    <text evidence="3">The sequence shown here is derived from an EMBL/GenBank/DDBJ whole genome shotgun (WGS) entry which is preliminary data.</text>
</comment>
<reference evidence="3 4" key="1">
    <citation type="journal article" date="2014" name="Genome Biol. Evol.">
        <title>The genome of the myxosporean Thelohanellus kitauei shows adaptations to nutrient acquisition within its fish host.</title>
        <authorList>
            <person name="Yang Y."/>
            <person name="Xiong J."/>
            <person name="Zhou Z."/>
            <person name="Huo F."/>
            <person name="Miao W."/>
            <person name="Ran C."/>
            <person name="Liu Y."/>
            <person name="Zhang J."/>
            <person name="Feng J."/>
            <person name="Wang M."/>
            <person name="Wang M."/>
            <person name="Wang L."/>
            <person name="Yao B."/>
        </authorList>
    </citation>
    <scope>NUCLEOTIDE SEQUENCE [LARGE SCALE GENOMIC DNA]</scope>
    <source>
        <strain evidence="3">Wuqing</strain>
    </source>
</reference>
<protein>
    <submittedName>
        <fullName evidence="3">Uncharacterized protein</fullName>
    </submittedName>
</protein>
<dbReference type="Proteomes" id="UP000031668">
    <property type="component" value="Unassembled WGS sequence"/>
</dbReference>
<evidence type="ECO:0000313" key="4">
    <source>
        <dbReference type="Proteomes" id="UP000031668"/>
    </source>
</evidence>
<gene>
    <name evidence="3" type="ORF">RF11_03081</name>
</gene>
<keyword evidence="2" id="KW-0812">Transmembrane</keyword>
<sequence>MSLGNRKREFITSITTMYRFLFQKDTQYQFSKYKLYYKFDGSGDNDNENILEMRFSTINFKFTNYTQVCKRPYPPKQRFTDIPILTNSSDLIYPCKPNDTIIPTECLNTNSANFISTNLPISTSDVTQPSTQFSTSKAETFLGTTLTTQNSDDPEPSTGSHISPSTPIIGTTTTFLDSNESEPLNQSSTYHDTKLIDPTFTTLGSDESEPSTEYSTSNSPNYTSTASTMPSFINSNNSTISSQSVSANIITTRLTYPSANESNSSTESSTSRPNNISNKVYTSLCSNESKCTKQFMASVSTNVNPINMTTHSSTVGKTGFSNISHVNNITKSSITTSTDNIDTTLRTQFLRTETGRSSDISRVTTDAKSNSSVSTTMNPINSQIQSSTAKKTRLLSSHDSQLTTESLDTDSIVTNGKRIVDARHKTNDGQGMPLKDIFIITCLVLAILILIFQINRRRKISHKLRNFRFHT</sequence>
<organism evidence="3 4">
    <name type="scientific">Thelohanellus kitauei</name>
    <name type="common">Myxosporean</name>
    <dbReference type="NCBI Taxonomy" id="669202"/>
    <lineage>
        <taxon>Eukaryota</taxon>
        <taxon>Metazoa</taxon>
        <taxon>Cnidaria</taxon>
        <taxon>Myxozoa</taxon>
        <taxon>Myxosporea</taxon>
        <taxon>Bivalvulida</taxon>
        <taxon>Platysporina</taxon>
        <taxon>Myxobolidae</taxon>
        <taxon>Thelohanellus</taxon>
    </lineage>
</organism>
<keyword evidence="4" id="KW-1185">Reference proteome</keyword>
<feature type="region of interest" description="Disordered" evidence="1">
    <location>
        <begin position="353"/>
        <end position="389"/>
    </location>
</feature>
<feature type="transmembrane region" description="Helical" evidence="2">
    <location>
        <begin position="437"/>
        <end position="455"/>
    </location>
</feature>
<evidence type="ECO:0000313" key="3">
    <source>
        <dbReference type="EMBL" id="KII69737.1"/>
    </source>
</evidence>
<accession>A0A0C2N765</accession>
<feature type="compositionally biased region" description="Polar residues" evidence="1">
    <location>
        <begin position="175"/>
        <end position="190"/>
    </location>
</feature>